<dbReference type="InterPro" id="IPR005883">
    <property type="entry name" value="PilM"/>
</dbReference>
<dbReference type="Gene3D" id="3.30.1490.300">
    <property type="match status" value="1"/>
</dbReference>
<evidence type="ECO:0000313" key="1">
    <source>
        <dbReference type="EMBL" id="OGI51302.1"/>
    </source>
</evidence>
<organism evidence="1 2">
    <name type="scientific">Candidatus Muproteobacteria bacterium RIFCSPLOWO2_01_FULL_60_18</name>
    <dbReference type="NCBI Taxonomy" id="1817768"/>
    <lineage>
        <taxon>Bacteria</taxon>
        <taxon>Pseudomonadati</taxon>
        <taxon>Pseudomonadota</taxon>
        <taxon>Candidatus Muproteobacteria</taxon>
    </lineage>
</organism>
<name>A0A1F6U1U9_9PROT</name>
<dbReference type="PANTHER" id="PTHR32432">
    <property type="entry name" value="CELL DIVISION PROTEIN FTSA-RELATED"/>
    <property type="match status" value="1"/>
</dbReference>
<dbReference type="Pfam" id="PF11104">
    <property type="entry name" value="PilM_2"/>
    <property type="match status" value="1"/>
</dbReference>
<dbReference type="Proteomes" id="UP000179037">
    <property type="component" value="Unassembled WGS sequence"/>
</dbReference>
<dbReference type="SUPFAM" id="SSF53067">
    <property type="entry name" value="Actin-like ATPase domain"/>
    <property type="match status" value="1"/>
</dbReference>
<dbReference type="EMBL" id="MFTC01000044">
    <property type="protein sequence ID" value="OGI51302.1"/>
    <property type="molecule type" value="Genomic_DNA"/>
</dbReference>
<gene>
    <name evidence="1" type="ORF">A3A87_05920</name>
</gene>
<dbReference type="InterPro" id="IPR050696">
    <property type="entry name" value="FtsA/MreB"/>
</dbReference>
<protein>
    <recommendedName>
        <fullName evidence="3">Agglutinin biogenesis protein MshI</fullName>
    </recommendedName>
</protein>
<accession>A0A1F6U1U9</accession>
<dbReference type="AlphaFoldDB" id="A0A1F6U1U9"/>
<dbReference type="InterPro" id="IPR043129">
    <property type="entry name" value="ATPase_NBD"/>
</dbReference>
<sequence length="302" mass="33123">MLPGLTGVGLRSDGLCVVRIERMTGRPPALTLVDFRPWGDQGQEKVLERAAADYDLARSRCTTVLDSNEYSLLLTEAPDVPPDELRAAIRWRIKDLIDFHINDATLDVFDLPGEKPAGRARTMYAVAARSTAIQKRADMMSAAGINLDVIDIPEMAQRNLASLLPEDAQGVVLLSFTPGGGLITISKQSEIYLSRNIDIGLDALTQLSDTASMFDRIVLEVQRSLDYYDSHFRQAPITTLALAPMPREVPGLVGYLKANLSANVIAMDLTKLMECEVDLKPELQSACLTVLGAALRQEERVL</sequence>
<reference evidence="1 2" key="1">
    <citation type="journal article" date="2016" name="Nat. Commun.">
        <title>Thousands of microbial genomes shed light on interconnected biogeochemical processes in an aquifer system.</title>
        <authorList>
            <person name="Anantharaman K."/>
            <person name="Brown C.T."/>
            <person name="Hug L.A."/>
            <person name="Sharon I."/>
            <person name="Castelle C.J."/>
            <person name="Probst A.J."/>
            <person name="Thomas B.C."/>
            <person name="Singh A."/>
            <person name="Wilkins M.J."/>
            <person name="Karaoz U."/>
            <person name="Brodie E.L."/>
            <person name="Williams K.H."/>
            <person name="Hubbard S.S."/>
            <person name="Banfield J.F."/>
        </authorList>
    </citation>
    <scope>NUCLEOTIDE SEQUENCE [LARGE SCALE GENOMIC DNA]</scope>
</reference>
<evidence type="ECO:0000313" key="2">
    <source>
        <dbReference type="Proteomes" id="UP000179037"/>
    </source>
</evidence>
<comment type="caution">
    <text evidence="1">The sequence shown here is derived from an EMBL/GenBank/DDBJ whole genome shotgun (WGS) entry which is preliminary data.</text>
</comment>
<dbReference type="PANTHER" id="PTHR32432:SF3">
    <property type="entry name" value="ETHANOLAMINE UTILIZATION PROTEIN EUTJ"/>
    <property type="match status" value="1"/>
</dbReference>
<dbReference type="Gene3D" id="3.30.420.40">
    <property type="match status" value="2"/>
</dbReference>
<evidence type="ECO:0008006" key="3">
    <source>
        <dbReference type="Google" id="ProtNLM"/>
    </source>
</evidence>
<dbReference type="STRING" id="1817768.A3A87_05920"/>
<proteinExistence type="predicted"/>